<keyword evidence="5" id="KW-0378">Hydrolase</keyword>
<protein>
    <recommendedName>
        <fullName evidence="12">Oxidized purine nucleoside triphosphate hydrolase</fullName>
        <ecNumber evidence="11">3.6.1.56</ecNumber>
    </recommendedName>
    <alternativeName>
        <fullName evidence="16">2-hydroxy-dATP diphosphatase</fullName>
    </alternativeName>
    <alternativeName>
        <fullName evidence="15">7,8-dihydro-8-oxoguanine triphosphatase</fullName>
    </alternativeName>
    <alternativeName>
        <fullName evidence="14">8-oxo-dGTPase</fullName>
    </alternativeName>
    <alternativeName>
        <fullName evidence="17">Methylated purine nucleoside triphosphate hydrolase</fullName>
    </alternativeName>
    <alternativeName>
        <fullName evidence="13">Nucleoside diphosphate-linked moiety X motif 1</fullName>
    </alternativeName>
</protein>
<evidence type="ECO:0000256" key="2">
    <source>
        <dbReference type="ARBA" id="ARBA00005582"/>
    </source>
</evidence>
<feature type="domain" description="Nudix hydrolase" evidence="23">
    <location>
        <begin position="1"/>
        <end position="139"/>
    </location>
</feature>
<accession>A0ABD0YFS5</accession>
<dbReference type="EMBL" id="JBFDAA010000018">
    <property type="protein sequence ID" value="KAL1115924.1"/>
    <property type="molecule type" value="Genomic_DNA"/>
</dbReference>
<dbReference type="GO" id="GO:0046872">
    <property type="term" value="F:metal ion binding"/>
    <property type="evidence" value="ECO:0007669"/>
    <property type="project" value="UniProtKB-KW"/>
</dbReference>
<evidence type="ECO:0000256" key="6">
    <source>
        <dbReference type="ARBA" id="ARBA00022842"/>
    </source>
</evidence>
<comment type="catalytic activity">
    <reaction evidence="10">
        <text>2-oxo-ATP + H2O = 2-oxo-AMP + diphosphate + H(+)</text>
        <dbReference type="Rhea" id="RHEA:67392"/>
        <dbReference type="ChEBI" id="CHEBI:15377"/>
        <dbReference type="ChEBI" id="CHEBI:15378"/>
        <dbReference type="ChEBI" id="CHEBI:33019"/>
        <dbReference type="ChEBI" id="CHEBI:71395"/>
        <dbReference type="ChEBI" id="CHEBI:172878"/>
    </reaction>
    <physiologicalReaction direction="left-to-right" evidence="10">
        <dbReference type="Rhea" id="RHEA:67393"/>
    </physiologicalReaction>
</comment>
<feature type="region of interest" description="Disordered" evidence="22">
    <location>
        <begin position="148"/>
        <end position="170"/>
    </location>
</feature>
<evidence type="ECO:0000256" key="18">
    <source>
        <dbReference type="ARBA" id="ARBA00048002"/>
    </source>
</evidence>
<keyword evidence="6" id="KW-0460">Magnesium</keyword>
<dbReference type="PANTHER" id="PTHR43758">
    <property type="entry name" value="7,8-DIHYDRO-8-OXOGUANINE TRIPHOSPHATASE"/>
    <property type="match status" value="1"/>
</dbReference>
<keyword evidence="4" id="KW-0479">Metal-binding</keyword>
<evidence type="ECO:0000256" key="21">
    <source>
        <dbReference type="ARBA" id="ARBA00053094"/>
    </source>
</evidence>
<dbReference type="SUPFAM" id="SSF55811">
    <property type="entry name" value="Nudix"/>
    <property type="match status" value="1"/>
</dbReference>
<comment type="subunit">
    <text evidence="3">Monomer.</text>
</comment>
<organism evidence="24 25">
    <name type="scientific">Ranatra chinensis</name>
    <dbReference type="NCBI Taxonomy" id="642074"/>
    <lineage>
        <taxon>Eukaryota</taxon>
        <taxon>Metazoa</taxon>
        <taxon>Ecdysozoa</taxon>
        <taxon>Arthropoda</taxon>
        <taxon>Hexapoda</taxon>
        <taxon>Insecta</taxon>
        <taxon>Pterygota</taxon>
        <taxon>Neoptera</taxon>
        <taxon>Paraneoptera</taxon>
        <taxon>Hemiptera</taxon>
        <taxon>Heteroptera</taxon>
        <taxon>Panheteroptera</taxon>
        <taxon>Nepomorpha</taxon>
        <taxon>Nepidae</taxon>
        <taxon>Ranatrinae</taxon>
        <taxon>Ranatra</taxon>
    </lineage>
</organism>
<evidence type="ECO:0000256" key="1">
    <source>
        <dbReference type="ARBA" id="ARBA00001946"/>
    </source>
</evidence>
<dbReference type="PROSITE" id="PS51462">
    <property type="entry name" value="NUDIX"/>
    <property type="match status" value="1"/>
</dbReference>
<comment type="catalytic activity">
    <reaction evidence="7">
        <text>8-oxo-dATP + H2O = 8-oxo-dAMP + diphosphate + H(+)</text>
        <dbReference type="Rhea" id="RHEA:65396"/>
        <dbReference type="ChEBI" id="CHEBI:15377"/>
        <dbReference type="ChEBI" id="CHEBI:15378"/>
        <dbReference type="ChEBI" id="CHEBI:33019"/>
        <dbReference type="ChEBI" id="CHEBI:71361"/>
        <dbReference type="ChEBI" id="CHEBI:172871"/>
    </reaction>
    <physiologicalReaction direction="left-to-right" evidence="7">
        <dbReference type="Rhea" id="RHEA:65397"/>
    </physiologicalReaction>
</comment>
<sequence>MRIARYPAILLKKGDEVLLGLNKKGFSKNKWTLFGGFLQRKETLLDAAIRYLKEQSGITVEKAEKIGKIEVKFGGVQELIQIHVFLAETFTGEPIETREVLPKWFNLGELPISEMWSDVPFWFDQVAGGKRVKAFFIYENETLLYQDVDSPPPPPPLQPTIQQPTAVSPV</sequence>
<evidence type="ECO:0000256" key="13">
    <source>
        <dbReference type="ARBA" id="ARBA00029673"/>
    </source>
</evidence>
<dbReference type="Pfam" id="PF00293">
    <property type="entry name" value="NUDIX"/>
    <property type="match status" value="1"/>
</dbReference>
<dbReference type="InterPro" id="IPR000086">
    <property type="entry name" value="NUDIX_hydrolase_dom"/>
</dbReference>
<comment type="catalytic activity">
    <reaction evidence="9">
        <text>8-oxo-dGTP + H2O = 8-oxo-dGMP + diphosphate + H(+)</text>
        <dbReference type="Rhea" id="RHEA:31575"/>
        <dbReference type="ChEBI" id="CHEBI:15377"/>
        <dbReference type="ChEBI" id="CHEBI:15378"/>
        <dbReference type="ChEBI" id="CHEBI:33019"/>
        <dbReference type="ChEBI" id="CHEBI:63224"/>
        <dbReference type="ChEBI" id="CHEBI:77896"/>
    </reaction>
    <physiologicalReaction direction="left-to-right" evidence="9">
        <dbReference type="Rhea" id="RHEA:31576"/>
    </physiologicalReaction>
</comment>
<evidence type="ECO:0000256" key="14">
    <source>
        <dbReference type="ARBA" id="ARBA00030634"/>
    </source>
</evidence>
<comment type="cofactor">
    <cofactor evidence="1">
        <name>Mg(2+)</name>
        <dbReference type="ChEBI" id="CHEBI:18420"/>
    </cofactor>
</comment>
<evidence type="ECO:0000256" key="12">
    <source>
        <dbReference type="ARBA" id="ARBA00026218"/>
    </source>
</evidence>
<evidence type="ECO:0000256" key="17">
    <source>
        <dbReference type="ARBA" id="ARBA00032071"/>
    </source>
</evidence>
<evidence type="ECO:0000256" key="16">
    <source>
        <dbReference type="ARBA" id="ARBA00031927"/>
    </source>
</evidence>
<comment type="catalytic activity">
    <reaction evidence="20">
        <text>N(6)-methyl-dATP + H2O = N(6)-methyl-dAMP + diphosphate + H(+)</text>
        <dbReference type="Rhea" id="RHEA:67604"/>
        <dbReference type="ChEBI" id="CHEBI:15377"/>
        <dbReference type="ChEBI" id="CHEBI:15378"/>
        <dbReference type="ChEBI" id="CHEBI:33019"/>
        <dbReference type="ChEBI" id="CHEBI:169976"/>
        <dbReference type="ChEBI" id="CHEBI:172872"/>
    </reaction>
    <physiologicalReaction direction="left-to-right" evidence="20">
        <dbReference type="Rhea" id="RHEA:67605"/>
    </physiologicalReaction>
</comment>
<evidence type="ECO:0000256" key="20">
    <source>
        <dbReference type="ARBA" id="ARBA00049032"/>
    </source>
</evidence>
<reference evidence="24 25" key="1">
    <citation type="submission" date="2024-07" db="EMBL/GenBank/DDBJ databases">
        <title>Chromosome-level genome assembly of the water stick insect Ranatra chinensis (Heteroptera: Nepidae).</title>
        <authorList>
            <person name="Liu X."/>
        </authorList>
    </citation>
    <scope>NUCLEOTIDE SEQUENCE [LARGE SCALE GENOMIC DNA]</scope>
    <source>
        <strain evidence="24">Cailab_2021Rc</strain>
        <tissue evidence="24">Muscle</tissue>
    </source>
</reference>
<dbReference type="InterPro" id="IPR015797">
    <property type="entry name" value="NUDIX_hydrolase-like_dom_sf"/>
</dbReference>
<evidence type="ECO:0000256" key="15">
    <source>
        <dbReference type="ARBA" id="ARBA00030682"/>
    </source>
</evidence>
<comment type="catalytic activity">
    <reaction evidence="18">
        <text>N(6)-methyl-ATP + H2O = N(6)-methyl-AMP + diphosphate + H(+)</text>
        <dbReference type="Rhea" id="RHEA:67608"/>
        <dbReference type="ChEBI" id="CHEBI:15377"/>
        <dbReference type="ChEBI" id="CHEBI:15378"/>
        <dbReference type="ChEBI" id="CHEBI:33019"/>
        <dbReference type="ChEBI" id="CHEBI:144842"/>
        <dbReference type="ChEBI" id="CHEBI:172873"/>
    </reaction>
    <physiologicalReaction direction="left-to-right" evidence="18">
        <dbReference type="Rhea" id="RHEA:67609"/>
    </physiologicalReaction>
</comment>
<comment type="caution">
    <text evidence="24">The sequence shown here is derived from an EMBL/GenBank/DDBJ whole genome shotgun (WGS) entry which is preliminary data.</text>
</comment>
<evidence type="ECO:0000256" key="22">
    <source>
        <dbReference type="SAM" id="MobiDB-lite"/>
    </source>
</evidence>
<keyword evidence="25" id="KW-1185">Reference proteome</keyword>
<evidence type="ECO:0000313" key="24">
    <source>
        <dbReference type="EMBL" id="KAL1115924.1"/>
    </source>
</evidence>
<dbReference type="InterPro" id="IPR003563">
    <property type="entry name" value="8ODP"/>
</dbReference>
<name>A0ABD0YFS5_9HEMI</name>
<evidence type="ECO:0000256" key="11">
    <source>
        <dbReference type="ARBA" id="ARBA00026103"/>
    </source>
</evidence>
<evidence type="ECO:0000256" key="19">
    <source>
        <dbReference type="ARBA" id="ARBA00048894"/>
    </source>
</evidence>
<evidence type="ECO:0000256" key="4">
    <source>
        <dbReference type="ARBA" id="ARBA00022723"/>
    </source>
</evidence>
<comment type="similarity">
    <text evidence="2">Belongs to the Nudix hydrolase family.</text>
</comment>
<gene>
    <name evidence="24" type="ORF">AAG570_005419</name>
</gene>
<dbReference type="CDD" id="cd03427">
    <property type="entry name" value="NUDIX_MTH1_Nudt1"/>
    <property type="match status" value="1"/>
</dbReference>
<comment type="function">
    <text evidence="21">Oxidized purine nucleoside triphosphate hydrolase which is a prominent sanitizer of the oxidized nucleotide pool. Catalyzes the hydrolysis of 2-oxo-dATP (2-hydroxy-dATP) into 2-oxo-dAMP. Also has a significant hydrolase activity toward 2-oxo-ATP, 8-oxo-dGTP and 8-oxo-dATP. Through the hydrolysis of oxidized purine nucleoside triphosphates, prevents their incorporation into DNA and the subsequent transversions A:T to C:G and G:C to T:A. Also catalyzes the hydrolysis of methylated purine nucleoside triphosphate preventing their integration into DNA. Through this antimutagenic activity protects cells from oxidative stress.</text>
</comment>
<evidence type="ECO:0000256" key="5">
    <source>
        <dbReference type="ARBA" id="ARBA00022801"/>
    </source>
</evidence>
<dbReference type="AlphaFoldDB" id="A0ABD0YFS5"/>
<evidence type="ECO:0000256" key="10">
    <source>
        <dbReference type="ARBA" id="ARBA00024596"/>
    </source>
</evidence>
<evidence type="ECO:0000259" key="23">
    <source>
        <dbReference type="PROSITE" id="PS51462"/>
    </source>
</evidence>
<evidence type="ECO:0000313" key="25">
    <source>
        <dbReference type="Proteomes" id="UP001558652"/>
    </source>
</evidence>
<proteinExistence type="inferred from homology"/>
<evidence type="ECO:0000256" key="3">
    <source>
        <dbReference type="ARBA" id="ARBA00011245"/>
    </source>
</evidence>
<dbReference type="GO" id="GO:0008828">
    <property type="term" value="F:dATP diphosphatase activity"/>
    <property type="evidence" value="ECO:0007669"/>
    <property type="project" value="UniProtKB-EC"/>
</dbReference>
<evidence type="ECO:0000256" key="9">
    <source>
        <dbReference type="ARBA" id="ARBA00024486"/>
    </source>
</evidence>
<dbReference type="Gene3D" id="3.90.79.10">
    <property type="entry name" value="Nucleoside Triphosphate Pyrophosphohydrolase"/>
    <property type="match status" value="1"/>
</dbReference>
<dbReference type="PANTHER" id="PTHR43758:SF2">
    <property type="entry name" value="OXIDIZED PURINE NUCLEOSIDE TRIPHOSPHATE HYDROLASE"/>
    <property type="match status" value="1"/>
</dbReference>
<dbReference type="PRINTS" id="PR01403">
    <property type="entry name" value="8OXTPHPHTASE"/>
</dbReference>
<comment type="catalytic activity">
    <reaction evidence="8">
        <text>2-oxo-dATP + H2O = 2-oxo-dAMP + diphosphate + H(+)</text>
        <dbReference type="Rhea" id="RHEA:31583"/>
        <dbReference type="ChEBI" id="CHEBI:15377"/>
        <dbReference type="ChEBI" id="CHEBI:15378"/>
        <dbReference type="ChEBI" id="CHEBI:33019"/>
        <dbReference type="ChEBI" id="CHEBI:63212"/>
        <dbReference type="ChEBI" id="CHEBI:77897"/>
        <dbReference type="EC" id="3.6.1.56"/>
    </reaction>
    <physiologicalReaction direction="left-to-right" evidence="8">
        <dbReference type="Rhea" id="RHEA:31584"/>
    </physiologicalReaction>
</comment>
<comment type="catalytic activity">
    <reaction evidence="19">
        <text>O(6)-methyl-dGTP + H2O = O(6)-methyl-dGMP + diphosphate + H(+)</text>
        <dbReference type="Rhea" id="RHEA:67600"/>
        <dbReference type="ChEBI" id="CHEBI:15377"/>
        <dbReference type="ChEBI" id="CHEBI:15378"/>
        <dbReference type="ChEBI" id="CHEBI:33019"/>
        <dbReference type="ChEBI" id="CHEBI:169974"/>
        <dbReference type="ChEBI" id="CHEBI:169975"/>
    </reaction>
    <physiologicalReaction direction="left-to-right" evidence="19">
        <dbReference type="Rhea" id="RHEA:67601"/>
    </physiologicalReaction>
</comment>
<evidence type="ECO:0000256" key="8">
    <source>
        <dbReference type="ARBA" id="ARBA00024459"/>
    </source>
</evidence>
<dbReference type="EC" id="3.6.1.56" evidence="11"/>
<dbReference type="Proteomes" id="UP001558652">
    <property type="component" value="Unassembled WGS sequence"/>
</dbReference>
<evidence type="ECO:0000256" key="7">
    <source>
        <dbReference type="ARBA" id="ARBA00024448"/>
    </source>
</evidence>